<protein>
    <submittedName>
        <fullName evidence="1">Uncharacterized protein</fullName>
    </submittedName>
</protein>
<dbReference type="EMBL" id="LAZR01019216">
    <property type="protein sequence ID" value="KKL93340.1"/>
    <property type="molecule type" value="Genomic_DNA"/>
</dbReference>
<sequence>MSERDRWVILYARDWGLQRGVQGMGAIYAVENNGKMRGVRLEFNGDECVGPGQNNVRYAAIRTYGDDYTRLQYNRTKERLQSDLDYSLNDSYIHLKYSFKKYWSWWKRWKWYNGINAPTEEYPAKVQAWLKFLDKLEGSE</sequence>
<name>A0A0F9IHR2_9ZZZZ</name>
<organism evidence="1">
    <name type="scientific">marine sediment metagenome</name>
    <dbReference type="NCBI Taxonomy" id="412755"/>
    <lineage>
        <taxon>unclassified sequences</taxon>
        <taxon>metagenomes</taxon>
        <taxon>ecological metagenomes</taxon>
    </lineage>
</organism>
<proteinExistence type="predicted"/>
<gene>
    <name evidence="1" type="ORF">LCGC14_1875670</name>
</gene>
<accession>A0A0F9IHR2</accession>
<dbReference type="AlphaFoldDB" id="A0A0F9IHR2"/>
<reference evidence="1" key="1">
    <citation type="journal article" date="2015" name="Nature">
        <title>Complex archaea that bridge the gap between prokaryotes and eukaryotes.</title>
        <authorList>
            <person name="Spang A."/>
            <person name="Saw J.H."/>
            <person name="Jorgensen S.L."/>
            <person name="Zaremba-Niedzwiedzka K."/>
            <person name="Martijn J."/>
            <person name="Lind A.E."/>
            <person name="van Eijk R."/>
            <person name="Schleper C."/>
            <person name="Guy L."/>
            <person name="Ettema T.J."/>
        </authorList>
    </citation>
    <scope>NUCLEOTIDE SEQUENCE</scope>
</reference>
<comment type="caution">
    <text evidence="1">The sequence shown here is derived from an EMBL/GenBank/DDBJ whole genome shotgun (WGS) entry which is preliminary data.</text>
</comment>
<evidence type="ECO:0000313" key="1">
    <source>
        <dbReference type="EMBL" id="KKL93340.1"/>
    </source>
</evidence>